<comment type="catalytic activity">
    <reaction evidence="1 14 17">
        <text>(2R)-3-phosphoglycerate + ATP = (2R)-3-phospho-glyceroyl phosphate + ADP</text>
        <dbReference type="Rhea" id="RHEA:14801"/>
        <dbReference type="ChEBI" id="CHEBI:30616"/>
        <dbReference type="ChEBI" id="CHEBI:57604"/>
        <dbReference type="ChEBI" id="CHEBI:58272"/>
        <dbReference type="ChEBI" id="CHEBI:456216"/>
        <dbReference type="EC" id="2.7.2.3"/>
    </reaction>
</comment>
<evidence type="ECO:0000256" key="12">
    <source>
        <dbReference type="ARBA" id="ARBA00022840"/>
    </source>
</evidence>
<evidence type="ECO:0000256" key="10">
    <source>
        <dbReference type="ARBA" id="ARBA00022741"/>
    </source>
</evidence>
<feature type="binding site" evidence="14 16">
    <location>
        <position position="197"/>
    </location>
    <ligand>
        <name>ATP</name>
        <dbReference type="ChEBI" id="CHEBI:30616"/>
    </ligand>
</feature>
<dbReference type="EC" id="2.7.2.3" evidence="6 14"/>
<dbReference type="PANTHER" id="PTHR11406">
    <property type="entry name" value="PHOSPHOGLYCERATE KINASE"/>
    <property type="match status" value="1"/>
</dbReference>
<comment type="pathway">
    <text evidence="3 14">Carbohydrate degradation; glycolysis; pyruvate from D-glyceraldehyde 3-phosphate: step 2/5.</text>
</comment>
<dbReference type="FunFam" id="3.40.50.1260:FF:000002">
    <property type="entry name" value="Phosphoglycerate kinase"/>
    <property type="match status" value="1"/>
</dbReference>
<dbReference type="InterPro" id="IPR015824">
    <property type="entry name" value="Phosphoglycerate_kinase_N"/>
</dbReference>
<dbReference type="Proteomes" id="UP000536442">
    <property type="component" value="Unassembled WGS sequence"/>
</dbReference>
<feature type="binding site" evidence="14 16">
    <location>
        <begin position="340"/>
        <end position="343"/>
    </location>
    <ligand>
        <name>ATP</name>
        <dbReference type="ChEBI" id="CHEBI:30616"/>
    </ligand>
</feature>
<evidence type="ECO:0000256" key="7">
    <source>
        <dbReference type="ARBA" id="ARBA00016471"/>
    </source>
</evidence>
<dbReference type="PRINTS" id="PR00477">
    <property type="entry name" value="PHGLYCKINASE"/>
</dbReference>
<dbReference type="EMBL" id="JABEVQ010000003">
    <property type="protein sequence ID" value="NWN91076.1"/>
    <property type="molecule type" value="Genomic_DNA"/>
</dbReference>
<evidence type="ECO:0000256" key="9">
    <source>
        <dbReference type="ARBA" id="ARBA00022679"/>
    </source>
</evidence>
<keyword evidence="11 14" id="KW-0418">Kinase</keyword>
<dbReference type="HAMAP" id="MF_00145">
    <property type="entry name" value="Phosphoglyc_kinase"/>
    <property type="match status" value="1"/>
</dbReference>
<feature type="binding site" evidence="15">
    <location>
        <position position="113"/>
    </location>
    <ligand>
        <name>(2R)-3-phosphoglycerate</name>
        <dbReference type="ChEBI" id="CHEBI:58272"/>
    </ligand>
</feature>
<evidence type="ECO:0000256" key="5">
    <source>
        <dbReference type="ARBA" id="ARBA00011245"/>
    </source>
</evidence>
<dbReference type="FunFam" id="3.40.50.1260:FF:000001">
    <property type="entry name" value="Phosphoglycerate kinase"/>
    <property type="match status" value="1"/>
</dbReference>
<feature type="binding site" evidence="14">
    <location>
        <position position="36"/>
    </location>
    <ligand>
        <name>substrate</name>
    </ligand>
</feature>
<protein>
    <recommendedName>
        <fullName evidence="7 14">Phosphoglycerate kinase</fullName>
        <ecNumber evidence="6 14">2.7.2.3</ecNumber>
    </recommendedName>
</protein>
<sequence length="386" mass="40507">MAIKRMTDLSLAGKRVLIREDLNVPVKNGEVSSDARIRASLPTIEAARDAGGKVMLMSHLGRPEEGVYDEAASLKPVADYLTKALGQEVRLIRDYLEGVDVANGEVVLLENVRFNKGEKKDEETLARQYAALCDIYVMDAFGTAHRAQASTHGVAKYAPDACAGPLLAAELEALGKALDNPAKPVVAIVGGSKVSTKLDVLNALEKVCDQIIVGGGIANTFLAAAGHPVGKSLCEHDLIDTAKDIAARVEIPLPVDVVVASEFAEDATATTRNIADVTEDDMILDVGPETASQFAELLKNAKTILWNGPVGVFEFDQFGGGTKSLAEAIAQSEGFSLAGGGDTVAAVDKYGIADKISYISTGGGAFLEFVEGKVLPAVAVLEARGD</sequence>
<evidence type="ECO:0000256" key="1">
    <source>
        <dbReference type="ARBA" id="ARBA00000642"/>
    </source>
</evidence>
<evidence type="ECO:0000256" key="4">
    <source>
        <dbReference type="ARBA" id="ARBA00008982"/>
    </source>
</evidence>
<evidence type="ECO:0000313" key="18">
    <source>
        <dbReference type="EMBL" id="NWN91076.1"/>
    </source>
</evidence>
<name>A0A851HU72_9GAMM</name>
<dbReference type="InterPro" id="IPR036043">
    <property type="entry name" value="Phosphoglycerate_kinase_sf"/>
</dbReference>
<dbReference type="GO" id="GO:0005524">
    <property type="term" value="F:ATP binding"/>
    <property type="evidence" value="ECO:0007669"/>
    <property type="project" value="UniProtKB-KW"/>
</dbReference>
<dbReference type="PROSITE" id="PS00111">
    <property type="entry name" value="PGLYCERATE_KINASE"/>
    <property type="match status" value="1"/>
</dbReference>
<dbReference type="UniPathway" id="UPA00109">
    <property type="reaction ID" value="UER00185"/>
</dbReference>
<gene>
    <name evidence="14" type="primary">pgk</name>
    <name evidence="18" type="ORF">HLV39_06165</name>
</gene>
<evidence type="ECO:0000256" key="2">
    <source>
        <dbReference type="ARBA" id="ARBA00004496"/>
    </source>
</evidence>
<evidence type="ECO:0000313" key="19">
    <source>
        <dbReference type="Proteomes" id="UP000536442"/>
    </source>
</evidence>
<accession>A0A851HU72</accession>
<feature type="binding site" evidence="14 15">
    <location>
        <begin position="21"/>
        <end position="23"/>
    </location>
    <ligand>
        <name>substrate</name>
    </ligand>
</feature>
<keyword evidence="10 14" id="KW-0547">Nucleotide-binding</keyword>
<dbReference type="InterPro" id="IPR001576">
    <property type="entry name" value="Phosphoglycerate_kinase"/>
</dbReference>
<organism evidence="18 19">
    <name type="scientific">Marinobacter adhaerens</name>
    <dbReference type="NCBI Taxonomy" id="1033846"/>
    <lineage>
        <taxon>Bacteria</taxon>
        <taxon>Pseudomonadati</taxon>
        <taxon>Pseudomonadota</taxon>
        <taxon>Gammaproteobacteria</taxon>
        <taxon>Pseudomonadales</taxon>
        <taxon>Marinobacteraceae</taxon>
        <taxon>Marinobacter</taxon>
    </lineage>
</organism>
<keyword evidence="8 14" id="KW-0963">Cytoplasm</keyword>
<dbReference type="AlphaFoldDB" id="A0A851HU72"/>
<evidence type="ECO:0000256" key="17">
    <source>
        <dbReference type="RuleBase" id="RU000532"/>
    </source>
</evidence>
<feature type="binding site" evidence="14">
    <location>
        <position position="113"/>
    </location>
    <ligand>
        <name>substrate</name>
    </ligand>
</feature>
<dbReference type="GO" id="GO:0006094">
    <property type="term" value="P:gluconeogenesis"/>
    <property type="evidence" value="ECO:0007669"/>
    <property type="project" value="TreeGrafter"/>
</dbReference>
<feature type="binding site" evidence="14 16">
    <location>
        <position position="314"/>
    </location>
    <ligand>
        <name>ATP</name>
        <dbReference type="ChEBI" id="CHEBI:30616"/>
    </ligand>
</feature>
<dbReference type="SUPFAM" id="SSF53748">
    <property type="entry name" value="Phosphoglycerate kinase"/>
    <property type="match status" value="1"/>
</dbReference>
<feature type="binding site" evidence="14">
    <location>
        <position position="146"/>
    </location>
    <ligand>
        <name>substrate</name>
    </ligand>
</feature>
<dbReference type="InterPro" id="IPR015911">
    <property type="entry name" value="Phosphoglycerate_kinase_CS"/>
</dbReference>
<evidence type="ECO:0000256" key="14">
    <source>
        <dbReference type="HAMAP-Rule" id="MF_00145"/>
    </source>
</evidence>
<evidence type="ECO:0000256" key="15">
    <source>
        <dbReference type="PIRSR" id="PIRSR000724-1"/>
    </source>
</evidence>
<evidence type="ECO:0000256" key="13">
    <source>
        <dbReference type="ARBA" id="ARBA00023152"/>
    </source>
</evidence>
<dbReference type="Pfam" id="PF00162">
    <property type="entry name" value="PGK"/>
    <property type="match status" value="1"/>
</dbReference>
<feature type="binding site" evidence="15">
    <location>
        <position position="146"/>
    </location>
    <ligand>
        <name>(2R)-3-phosphoglycerate</name>
        <dbReference type="ChEBI" id="CHEBI:58272"/>
    </ligand>
</feature>
<keyword evidence="19" id="KW-1185">Reference proteome</keyword>
<dbReference type="GO" id="GO:0043531">
    <property type="term" value="F:ADP binding"/>
    <property type="evidence" value="ECO:0007669"/>
    <property type="project" value="TreeGrafter"/>
</dbReference>
<dbReference type="GO" id="GO:0004618">
    <property type="term" value="F:phosphoglycerate kinase activity"/>
    <property type="evidence" value="ECO:0007669"/>
    <property type="project" value="UniProtKB-UniRule"/>
</dbReference>
<comment type="subunit">
    <text evidence="5 14">Monomer.</text>
</comment>
<feature type="binding site" evidence="14 15">
    <location>
        <begin position="59"/>
        <end position="62"/>
    </location>
    <ligand>
        <name>substrate</name>
    </ligand>
</feature>
<feature type="binding site" evidence="15">
    <location>
        <position position="36"/>
    </location>
    <ligand>
        <name>(2R)-3-phosphoglycerate</name>
        <dbReference type="ChEBI" id="CHEBI:58272"/>
    </ligand>
</feature>
<evidence type="ECO:0000256" key="8">
    <source>
        <dbReference type="ARBA" id="ARBA00022490"/>
    </source>
</evidence>
<comment type="similarity">
    <text evidence="4 14 17">Belongs to the phosphoglycerate kinase family.</text>
</comment>
<reference evidence="18 19" key="1">
    <citation type="submission" date="2020-03" db="EMBL/GenBank/DDBJ databases">
        <title>Metagenomic, metatranscriptomic, and metabolomic analyses revealed the key microbes and metabolic features during the fermentation of ganjang, Korean traditional soy sauce.</title>
        <authorList>
            <person name="Chun B.H."/>
            <person name="Jeon C.O."/>
        </authorList>
    </citation>
    <scope>NUCLEOTIDE SEQUENCE [LARGE SCALE GENOMIC DNA]</scope>
    <source>
        <strain evidence="18 19">KG14</strain>
    </source>
</reference>
<dbReference type="Gene3D" id="3.40.50.1260">
    <property type="entry name" value="Phosphoglycerate kinase, N-terminal domain"/>
    <property type="match status" value="2"/>
</dbReference>
<dbReference type="GO" id="GO:0006096">
    <property type="term" value="P:glycolytic process"/>
    <property type="evidence" value="ECO:0007669"/>
    <property type="project" value="UniProtKB-UniRule"/>
</dbReference>
<comment type="caution">
    <text evidence="14">Lacks conserved residue(s) required for the propagation of feature annotation.</text>
</comment>
<dbReference type="PANTHER" id="PTHR11406:SF23">
    <property type="entry name" value="PHOSPHOGLYCERATE KINASE 1, CHLOROPLASTIC-RELATED"/>
    <property type="match status" value="1"/>
</dbReference>
<proteinExistence type="inferred from homology"/>
<evidence type="ECO:0000256" key="3">
    <source>
        <dbReference type="ARBA" id="ARBA00004838"/>
    </source>
</evidence>
<keyword evidence="13 14" id="KW-0324">Glycolysis</keyword>
<evidence type="ECO:0000256" key="6">
    <source>
        <dbReference type="ARBA" id="ARBA00013061"/>
    </source>
</evidence>
<comment type="subcellular location">
    <subcellularLocation>
        <location evidence="2 14">Cytoplasm</location>
    </subcellularLocation>
</comment>
<evidence type="ECO:0000256" key="16">
    <source>
        <dbReference type="PIRSR" id="PIRSR000724-2"/>
    </source>
</evidence>
<comment type="caution">
    <text evidence="18">The sequence shown here is derived from an EMBL/GenBank/DDBJ whole genome shotgun (WGS) entry which is preliminary data.</text>
</comment>
<keyword evidence="9 14" id="KW-0808">Transferase</keyword>
<keyword evidence="12 14" id="KW-0067">ATP-binding</keyword>
<dbReference type="GO" id="GO:0005829">
    <property type="term" value="C:cytosol"/>
    <property type="evidence" value="ECO:0007669"/>
    <property type="project" value="TreeGrafter"/>
</dbReference>
<dbReference type="PIRSF" id="PIRSF000724">
    <property type="entry name" value="Pgk"/>
    <property type="match status" value="1"/>
</dbReference>
<evidence type="ECO:0000256" key="11">
    <source>
        <dbReference type="ARBA" id="ARBA00022777"/>
    </source>
</evidence>